<evidence type="ECO:0000256" key="4">
    <source>
        <dbReference type="ARBA" id="ARBA00022989"/>
    </source>
</evidence>
<keyword evidence="10" id="KW-1185">Reference proteome</keyword>
<dbReference type="SUPFAM" id="SSF81452">
    <property type="entry name" value="Cytochrome c oxidase subunit III-like"/>
    <property type="match status" value="1"/>
</dbReference>
<dbReference type="CDD" id="cd02865">
    <property type="entry name" value="Heme_Cu_Oxidase_III_2"/>
    <property type="match status" value="1"/>
</dbReference>
<dbReference type="RefSeq" id="WP_211868700.1">
    <property type="nucleotide sequence ID" value="NZ_JAAEDI010000010.1"/>
</dbReference>
<sequence>MNAIILYLAVVGCIAGWWLSRQRLMSKPWLEVGVPAEVTRGEVPGVPPVKLGLWVFMAVVGALITLFISAYLMRMHMADDWRSIPTPSMLWFNTGLLMLSSFSLYRAELDARIGWREGIAVGLAAGGLSALAFLAGQYLAWQQVMAEGFGVATNPSSSFFYLITAVHGLHLIGGLIVLGRTAYRTARGSPLAQLRLSTELCATYWHFLLLVWFALFALLLHG</sequence>
<evidence type="ECO:0000256" key="2">
    <source>
        <dbReference type="ARBA" id="ARBA00010581"/>
    </source>
</evidence>
<comment type="subcellular location">
    <subcellularLocation>
        <location evidence="6">Cell membrane</location>
        <topology evidence="6">Multi-pass membrane protein</topology>
    </subcellularLocation>
    <subcellularLocation>
        <location evidence="1">Membrane</location>
        <topology evidence="1">Multi-pass membrane protein</topology>
    </subcellularLocation>
</comment>
<dbReference type="InterPro" id="IPR035973">
    <property type="entry name" value="Cyt_c_oxidase_su3-like_sf"/>
</dbReference>
<keyword evidence="3 6" id="KW-0812">Transmembrane</keyword>
<dbReference type="InterPro" id="IPR013833">
    <property type="entry name" value="Cyt_c_oxidase_su3_a-hlx"/>
</dbReference>
<keyword evidence="4 7" id="KW-1133">Transmembrane helix</keyword>
<organism evidence="9 10">
    <name type="scientific">Neoroseomonas terrae</name>
    <dbReference type="NCBI Taxonomy" id="424799"/>
    <lineage>
        <taxon>Bacteria</taxon>
        <taxon>Pseudomonadati</taxon>
        <taxon>Pseudomonadota</taxon>
        <taxon>Alphaproteobacteria</taxon>
        <taxon>Acetobacterales</taxon>
        <taxon>Acetobacteraceae</taxon>
        <taxon>Neoroseomonas</taxon>
    </lineage>
</organism>
<feature type="transmembrane region" description="Helical" evidence="7">
    <location>
        <begin position="159"/>
        <end position="183"/>
    </location>
</feature>
<dbReference type="PANTHER" id="PTHR11403">
    <property type="entry name" value="CYTOCHROME C OXIDASE SUBUNIT III"/>
    <property type="match status" value="1"/>
</dbReference>
<evidence type="ECO:0000313" key="10">
    <source>
        <dbReference type="Proteomes" id="UP000698752"/>
    </source>
</evidence>
<dbReference type="InterPro" id="IPR000298">
    <property type="entry name" value="Cyt_c_oxidase-like_su3"/>
</dbReference>
<evidence type="ECO:0000256" key="1">
    <source>
        <dbReference type="ARBA" id="ARBA00004141"/>
    </source>
</evidence>
<keyword evidence="5 7" id="KW-0472">Membrane</keyword>
<evidence type="ECO:0000256" key="7">
    <source>
        <dbReference type="SAM" id="Phobius"/>
    </source>
</evidence>
<dbReference type="PANTHER" id="PTHR11403:SF10">
    <property type="entry name" value="CYTOCHROME C OXIDASE"/>
    <property type="match status" value="1"/>
</dbReference>
<dbReference type="Pfam" id="PF00510">
    <property type="entry name" value="COX3"/>
    <property type="match status" value="1"/>
</dbReference>
<feature type="transmembrane region" description="Helical" evidence="7">
    <location>
        <begin position="84"/>
        <end position="107"/>
    </location>
</feature>
<dbReference type="EMBL" id="JAAEDI010000010">
    <property type="protein sequence ID" value="MBR0650180.1"/>
    <property type="molecule type" value="Genomic_DNA"/>
</dbReference>
<evidence type="ECO:0000256" key="6">
    <source>
        <dbReference type="RuleBase" id="RU003376"/>
    </source>
</evidence>
<proteinExistence type="inferred from homology"/>
<feature type="transmembrane region" description="Helical" evidence="7">
    <location>
        <begin position="119"/>
        <end position="139"/>
    </location>
</feature>
<evidence type="ECO:0000313" key="9">
    <source>
        <dbReference type="EMBL" id="MBR0650180.1"/>
    </source>
</evidence>
<dbReference type="InterPro" id="IPR024791">
    <property type="entry name" value="Cyt_c/ubiquinol_Oxase_su3"/>
</dbReference>
<feature type="transmembrane region" description="Helical" evidence="7">
    <location>
        <begin position="51"/>
        <end position="72"/>
    </location>
</feature>
<dbReference type="Proteomes" id="UP000698752">
    <property type="component" value="Unassembled WGS sequence"/>
</dbReference>
<dbReference type="Gene3D" id="1.20.120.80">
    <property type="entry name" value="Cytochrome c oxidase, subunit III, four-helix bundle"/>
    <property type="match status" value="1"/>
</dbReference>
<feature type="domain" description="Heme-copper oxidase subunit III family profile" evidence="8">
    <location>
        <begin position="1"/>
        <end position="222"/>
    </location>
</feature>
<evidence type="ECO:0000256" key="5">
    <source>
        <dbReference type="ARBA" id="ARBA00023136"/>
    </source>
</evidence>
<dbReference type="PROSITE" id="PS50253">
    <property type="entry name" value="COX3"/>
    <property type="match status" value="1"/>
</dbReference>
<comment type="caution">
    <text evidence="9">The sequence shown here is derived from an EMBL/GenBank/DDBJ whole genome shotgun (WGS) entry which is preliminary data.</text>
</comment>
<feature type="transmembrane region" description="Helical" evidence="7">
    <location>
        <begin position="203"/>
        <end position="220"/>
    </location>
</feature>
<protein>
    <submittedName>
        <fullName evidence="9">Cytochrome-c oxidase</fullName>
    </submittedName>
</protein>
<reference evidence="10" key="1">
    <citation type="journal article" date="2021" name="Syst. Appl. Microbiol.">
        <title>Roseomonas hellenica sp. nov., isolated from roots of wild-growing Alkanna tinctoria.</title>
        <authorList>
            <person name="Rat A."/>
            <person name="Naranjo H.D."/>
            <person name="Lebbe L."/>
            <person name="Cnockaert M."/>
            <person name="Krigas N."/>
            <person name="Grigoriadou K."/>
            <person name="Maloupa E."/>
            <person name="Willems A."/>
        </authorList>
    </citation>
    <scope>NUCLEOTIDE SEQUENCE [LARGE SCALE GENOMIC DNA]</scope>
    <source>
        <strain evidence="10">LMG 31159</strain>
    </source>
</reference>
<accession>A0ABS5EGT3</accession>
<name>A0ABS5EGT3_9PROT</name>
<evidence type="ECO:0000259" key="8">
    <source>
        <dbReference type="PROSITE" id="PS50253"/>
    </source>
</evidence>
<evidence type="ECO:0000256" key="3">
    <source>
        <dbReference type="ARBA" id="ARBA00022692"/>
    </source>
</evidence>
<comment type="similarity">
    <text evidence="2 6">Belongs to the cytochrome c oxidase subunit 3 family.</text>
</comment>
<gene>
    <name evidence="9" type="ORF">GXW78_10940</name>
</gene>